<keyword evidence="2" id="KW-0732">Signal</keyword>
<feature type="domain" description="Peptidoglycan binding-like" evidence="3">
    <location>
        <begin position="470"/>
        <end position="526"/>
    </location>
</feature>
<feature type="region of interest" description="Disordered" evidence="1">
    <location>
        <begin position="111"/>
        <end position="244"/>
    </location>
</feature>
<dbReference type="OrthoDB" id="9798386at2"/>
<protein>
    <recommendedName>
        <fullName evidence="3">Peptidoglycan binding-like domain-containing protein</fullName>
    </recommendedName>
</protein>
<evidence type="ECO:0000259" key="3">
    <source>
        <dbReference type="Pfam" id="PF01471"/>
    </source>
</evidence>
<name>A0A0U4E9N9_9BACI</name>
<dbReference type="InterPro" id="IPR002477">
    <property type="entry name" value="Peptidoglycan-bd-like"/>
</dbReference>
<dbReference type="InterPro" id="IPR036365">
    <property type="entry name" value="PGBD-like_sf"/>
</dbReference>
<evidence type="ECO:0000313" key="5">
    <source>
        <dbReference type="Proteomes" id="UP000050331"/>
    </source>
</evidence>
<dbReference type="InterPro" id="IPR036366">
    <property type="entry name" value="PGBDSf"/>
</dbReference>
<feature type="region of interest" description="Disordered" evidence="1">
    <location>
        <begin position="63"/>
        <end position="84"/>
    </location>
</feature>
<feature type="compositionally biased region" description="Acidic residues" evidence="1">
    <location>
        <begin position="151"/>
        <end position="163"/>
    </location>
</feature>
<feature type="domain" description="Peptidoglycan binding-like" evidence="3">
    <location>
        <begin position="250"/>
        <end position="306"/>
    </location>
</feature>
<keyword evidence="5" id="KW-1185">Reference proteome</keyword>
<evidence type="ECO:0000256" key="1">
    <source>
        <dbReference type="SAM" id="MobiDB-lite"/>
    </source>
</evidence>
<feature type="domain" description="Peptidoglycan binding-like" evidence="3">
    <location>
        <begin position="394"/>
        <end position="448"/>
    </location>
</feature>
<dbReference type="Pfam" id="PF01471">
    <property type="entry name" value="PG_binding_1"/>
    <property type="match status" value="5"/>
</dbReference>
<sequence length="612" mass="69968">MSKRLFFVFMVFLFSLSTAFTSNANAADTDSNTDDGCIAINLNEFNSDAKQRYIDLADKYKSDSCSKKENADLEDDGDNTTKDDEEVIYLDKNALTEAERKEFIDPYLAKKEASQDVSKDQQPTDQKPDVSGKENNNTADNGQEGDKAEESPEGENNDESAEQQDEKLDDQQNSQDKQQDEEKAEEVDKAENKTNESKPAESDEKKTDEQQGKQDESNKAKASISGVKNDSHNNMRAKSSDNFLQKGDRSTRVLELKRKLKELGFDGYGMILTEYFGDGTEKNVRDFQEFYRQKVTGVADQKVFDQIDFLLPNPFSNGKRHVDTIEFKKDLKELGFDGYGMKLTHYYGDGTEKNVRDFQEFYRQKVTGVAEQKVFDQIDFLLPNPFSNGRRHVDTIEFKKDLAELGFDNYGMLLTHFYGDGTEKNVRDFQRAYQLPVTGIADKATFNKIESVLSGDNRHDDDVLSRGDRSTKVLEMKQDLVKLGFDGYGMLQTKYFGDGTEKNLKDFQEFYRQKVTGVAGQEVFDQIDFLLPNPFSNGKRHVDTIELKKDLIELGFDNYGMKLTHFYGDGTEKNVRDFQEFYRQKVTGAANQEVFDQIDFLLRTRSAMVNVM</sequence>
<feature type="domain" description="Peptidoglycan binding-like" evidence="3">
    <location>
        <begin position="323"/>
        <end position="377"/>
    </location>
</feature>
<dbReference type="RefSeq" id="WP_068446946.1">
    <property type="nucleotide sequence ID" value="NZ_CP013862.1"/>
</dbReference>
<organism evidence="4 5">
    <name type="scientific">Lentibacillus amyloliquefaciens</name>
    <dbReference type="NCBI Taxonomy" id="1472767"/>
    <lineage>
        <taxon>Bacteria</taxon>
        <taxon>Bacillati</taxon>
        <taxon>Bacillota</taxon>
        <taxon>Bacilli</taxon>
        <taxon>Bacillales</taxon>
        <taxon>Bacillaceae</taxon>
        <taxon>Lentibacillus</taxon>
    </lineage>
</organism>
<proteinExistence type="predicted"/>
<dbReference type="AlphaFoldDB" id="A0A0U4E9N9"/>
<feature type="compositionally biased region" description="Polar residues" evidence="1">
    <location>
        <begin position="226"/>
        <end position="243"/>
    </location>
</feature>
<dbReference type="STRING" id="1472767.AOX59_16005"/>
<dbReference type="Proteomes" id="UP000050331">
    <property type="component" value="Chromosome"/>
</dbReference>
<dbReference type="SUPFAM" id="SSF47090">
    <property type="entry name" value="PGBD-like"/>
    <property type="match status" value="5"/>
</dbReference>
<feature type="compositionally biased region" description="Basic and acidic residues" evidence="1">
    <location>
        <begin position="177"/>
        <end position="219"/>
    </location>
</feature>
<evidence type="ECO:0000256" key="2">
    <source>
        <dbReference type="SAM" id="SignalP"/>
    </source>
</evidence>
<accession>A0A0U4E9N9</accession>
<gene>
    <name evidence="4" type="ORF">AOX59_16005</name>
</gene>
<evidence type="ECO:0000313" key="4">
    <source>
        <dbReference type="EMBL" id="ALX49948.1"/>
    </source>
</evidence>
<dbReference type="EMBL" id="CP013862">
    <property type="protein sequence ID" value="ALX49948.1"/>
    <property type="molecule type" value="Genomic_DNA"/>
</dbReference>
<feature type="chain" id="PRO_5006848718" description="Peptidoglycan binding-like domain-containing protein" evidence="2">
    <location>
        <begin position="27"/>
        <end position="612"/>
    </location>
</feature>
<dbReference type="Gene3D" id="1.10.101.10">
    <property type="entry name" value="PGBD-like superfamily/PGBD"/>
    <property type="match status" value="5"/>
</dbReference>
<feature type="domain" description="Peptidoglycan binding-like" evidence="3">
    <location>
        <begin position="542"/>
        <end position="597"/>
    </location>
</feature>
<feature type="signal peptide" evidence="2">
    <location>
        <begin position="1"/>
        <end position="26"/>
    </location>
</feature>
<reference evidence="4 5" key="1">
    <citation type="submission" date="2016-01" db="EMBL/GenBank/DDBJ databases">
        <title>Complete genome sequence of strain Lentibacillus amyloliquefaciens LAM0015T isolated from saline sediment.</title>
        <authorList>
            <person name="Wang J.-L."/>
            <person name="He M.-X."/>
        </authorList>
    </citation>
    <scope>NUCLEOTIDE SEQUENCE [LARGE SCALE GENOMIC DNA]</scope>
    <source>
        <strain evidence="4 5">LAM0015</strain>
    </source>
</reference>
<dbReference type="KEGG" id="lao:AOX59_16005"/>
<feature type="compositionally biased region" description="Acidic residues" evidence="1">
    <location>
        <begin position="72"/>
        <end position="84"/>
    </location>
</feature>